<dbReference type="EMBL" id="CM046396">
    <property type="protein sequence ID" value="KAI8537728.1"/>
    <property type="molecule type" value="Genomic_DNA"/>
</dbReference>
<organism evidence="1 2">
    <name type="scientific">Rhododendron molle</name>
    <name type="common">Chinese azalea</name>
    <name type="synonym">Azalea mollis</name>
    <dbReference type="NCBI Taxonomy" id="49168"/>
    <lineage>
        <taxon>Eukaryota</taxon>
        <taxon>Viridiplantae</taxon>
        <taxon>Streptophyta</taxon>
        <taxon>Embryophyta</taxon>
        <taxon>Tracheophyta</taxon>
        <taxon>Spermatophyta</taxon>
        <taxon>Magnoliopsida</taxon>
        <taxon>eudicotyledons</taxon>
        <taxon>Gunneridae</taxon>
        <taxon>Pentapetalae</taxon>
        <taxon>asterids</taxon>
        <taxon>Ericales</taxon>
        <taxon>Ericaceae</taxon>
        <taxon>Ericoideae</taxon>
        <taxon>Rhodoreae</taxon>
        <taxon>Rhododendron</taxon>
    </lineage>
</organism>
<accession>A0ACC0MBF1</accession>
<dbReference type="Proteomes" id="UP001062846">
    <property type="component" value="Chromosome 9"/>
</dbReference>
<proteinExistence type="predicted"/>
<sequence length="104" mass="11614">MQGARNFNGIRLASSILITMDHSVLLQLVKGYRGLDMLNTSVTAICRGENKGESIHDHHNLTIVEKNEGLKSQKDYDKEGRLLLSSSPKRQKVRKGVALRAPLF</sequence>
<protein>
    <submittedName>
        <fullName evidence="1">Uncharacterized protein</fullName>
    </submittedName>
</protein>
<name>A0ACC0MBF1_RHOML</name>
<comment type="caution">
    <text evidence="1">The sequence shown here is derived from an EMBL/GenBank/DDBJ whole genome shotgun (WGS) entry which is preliminary data.</text>
</comment>
<reference evidence="1" key="1">
    <citation type="submission" date="2022-02" db="EMBL/GenBank/DDBJ databases">
        <title>Plant Genome Project.</title>
        <authorList>
            <person name="Zhang R.-G."/>
        </authorList>
    </citation>
    <scope>NUCLEOTIDE SEQUENCE</scope>
    <source>
        <strain evidence="1">AT1</strain>
    </source>
</reference>
<keyword evidence="2" id="KW-1185">Reference proteome</keyword>
<gene>
    <name evidence="1" type="ORF">RHMOL_Rhmol09G0047500</name>
</gene>
<evidence type="ECO:0000313" key="1">
    <source>
        <dbReference type="EMBL" id="KAI8537728.1"/>
    </source>
</evidence>
<evidence type="ECO:0000313" key="2">
    <source>
        <dbReference type="Proteomes" id="UP001062846"/>
    </source>
</evidence>